<name>A0A109Q7C5_9GAMM</name>
<evidence type="ECO:0000313" key="7">
    <source>
        <dbReference type="EMBL" id="AMA64769.1"/>
    </source>
</evidence>
<dbReference type="GO" id="GO:0003735">
    <property type="term" value="F:structural constituent of ribosome"/>
    <property type="evidence" value="ECO:0007669"/>
    <property type="project" value="UniProtKB-UniRule"/>
</dbReference>
<evidence type="ECO:0000256" key="6">
    <source>
        <dbReference type="HAMAP-Rule" id="MF_01345"/>
    </source>
</evidence>
<dbReference type="Gene3D" id="2.40.50.140">
    <property type="entry name" value="Nucleic acid-binding proteins"/>
    <property type="match status" value="1"/>
</dbReference>
<dbReference type="SUPFAM" id="SSF50249">
    <property type="entry name" value="Nucleic acid-binding proteins"/>
    <property type="match status" value="1"/>
</dbReference>
<evidence type="ECO:0000313" key="8">
    <source>
        <dbReference type="Proteomes" id="UP000069926"/>
    </source>
</evidence>
<evidence type="ECO:0000256" key="4">
    <source>
        <dbReference type="ARBA" id="ARBA00022980"/>
    </source>
</evidence>
<dbReference type="GO" id="GO:0006412">
    <property type="term" value="P:translation"/>
    <property type="evidence" value="ECO:0007669"/>
    <property type="project" value="UniProtKB-UniRule"/>
</dbReference>
<dbReference type="RefSeq" id="WP_066282967.1">
    <property type="nucleotide sequence ID" value="NZ_CP013920.1"/>
</dbReference>
<dbReference type="KEGG" id="asy:AUT07_00183"/>
<dbReference type="EMBL" id="CP013920">
    <property type="protein sequence ID" value="AMA64769.1"/>
    <property type="molecule type" value="Genomic_DNA"/>
</dbReference>
<dbReference type="OrthoDB" id="9811714at2"/>
<keyword evidence="5 6" id="KW-0687">Ribonucleoprotein</keyword>
<evidence type="ECO:0000256" key="3">
    <source>
        <dbReference type="ARBA" id="ARBA00022884"/>
    </source>
</evidence>
<dbReference type="PATRIC" id="fig|634113.3.peg.177"/>
<dbReference type="HAMAP" id="MF_01345_B">
    <property type="entry name" value="Ribosomal_uS17_B"/>
    <property type="match status" value="1"/>
</dbReference>
<sequence length="84" mass="9645">MKDKINTLQGVVTSDKMDKSVVVVINRMVKHPLYGKFIRRRTKLHVHDEKNECGIGDIVEIRECAPIAKTKSWILVRVMEKAIS</sequence>
<dbReference type="PANTHER" id="PTHR10744:SF1">
    <property type="entry name" value="SMALL RIBOSOMAL SUBUNIT PROTEIN US17M"/>
    <property type="match status" value="1"/>
</dbReference>
<evidence type="ECO:0000256" key="1">
    <source>
        <dbReference type="ARBA" id="ARBA00010254"/>
    </source>
</evidence>
<organism evidence="7 8">
    <name type="scientific">Candidatus Arsenophonus lipoptenae</name>
    <dbReference type="NCBI Taxonomy" id="634113"/>
    <lineage>
        <taxon>Bacteria</taxon>
        <taxon>Pseudomonadati</taxon>
        <taxon>Pseudomonadota</taxon>
        <taxon>Gammaproteobacteria</taxon>
        <taxon>Enterobacterales</taxon>
        <taxon>Morganellaceae</taxon>
        <taxon>Arsenophonus</taxon>
    </lineage>
</organism>
<dbReference type="Proteomes" id="UP000069926">
    <property type="component" value="Chromosome"/>
</dbReference>
<dbReference type="CDD" id="cd00364">
    <property type="entry name" value="Ribosomal_uS17"/>
    <property type="match status" value="1"/>
</dbReference>
<dbReference type="PRINTS" id="PR00973">
    <property type="entry name" value="RIBOSOMALS17"/>
</dbReference>
<dbReference type="InterPro" id="IPR012340">
    <property type="entry name" value="NA-bd_OB-fold"/>
</dbReference>
<dbReference type="NCBIfam" id="NF004123">
    <property type="entry name" value="PRK05610.1"/>
    <property type="match status" value="1"/>
</dbReference>
<dbReference type="InterPro" id="IPR000266">
    <property type="entry name" value="Ribosomal_uS17"/>
</dbReference>
<comment type="subunit">
    <text evidence="6">Part of the 30S ribosomal subunit.</text>
</comment>
<dbReference type="NCBIfam" id="TIGR03635">
    <property type="entry name" value="uS17_bact"/>
    <property type="match status" value="1"/>
</dbReference>
<dbReference type="Pfam" id="PF00366">
    <property type="entry name" value="Ribosomal_S17"/>
    <property type="match status" value="1"/>
</dbReference>
<proteinExistence type="inferred from homology"/>
<keyword evidence="8" id="KW-1185">Reference proteome</keyword>
<protein>
    <recommendedName>
        <fullName evidence="6">Small ribosomal subunit protein uS17</fullName>
    </recommendedName>
</protein>
<comment type="similarity">
    <text evidence="1 6">Belongs to the universal ribosomal protein uS17 family.</text>
</comment>
<dbReference type="STRING" id="634113.AUT07_00183"/>
<dbReference type="FunFam" id="2.40.50.140:FF:000014">
    <property type="entry name" value="30S ribosomal protein S17"/>
    <property type="match status" value="1"/>
</dbReference>
<dbReference type="GO" id="GO:0022627">
    <property type="term" value="C:cytosolic small ribosomal subunit"/>
    <property type="evidence" value="ECO:0007669"/>
    <property type="project" value="UniProtKB-UniRule"/>
</dbReference>
<gene>
    <name evidence="6 7" type="primary">rpsQ</name>
    <name evidence="7" type="ORF">AUT07_00183</name>
</gene>
<accession>A0A109Q7C5</accession>
<reference evidence="7 8" key="1">
    <citation type="submission" date="2016-01" db="EMBL/GenBank/DDBJ databases">
        <title>Genome sequence of Ca. Arsenophonus lipopteni, the exclusive symbiont of a blood sucking fly Lipoptena cervi (Diptera: Hippoboscidae).</title>
        <authorList>
            <person name="Novakova E."/>
            <person name="Hypsa V."/>
            <person name="Nguyen P."/>
            <person name="Husnik F."/>
            <person name="Darby A.C."/>
        </authorList>
    </citation>
    <scope>NUCLEOTIDE SEQUENCE [LARGE SCALE GENOMIC DNA]</scope>
    <source>
        <strain evidence="7 8">CB</strain>
    </source>
</reference>
<evidence type="ECO:0000256" key="5">
    <source>
        <dbReference type="ARBA" id="ARBA00023274"/>
    </source>
</evidence>
<evidence type="ECO:0000256" key="2">
    <source>
        <dbReference type="ARBA" id="ARBA00022730"/>
    </source>
</evidence>
<dbReference type="PANTHER" id="PTHR10744">
    <property type="entry name" value="40S RIBOSOMAL PROTEIN S11 FAMILY MEMBER"/>
    <property type="match status" value="1"/>
</dbReference>
<keyword evidence="4 6" id="KW-0689">Ribosomal protein</keyword>
<dbReference type="GO" id="GO:0019843">
    <property type="term" value="F:rRNA binding"/>
    <property type="evidence" value="ECO:0007669"/>
    <property type="project" value="UniProtKB-UniRule"/>
</dbReference>
<dbReference type="InterPro" id="IPR019984">
    <property type="entry name" value="Ribosomal_uS17_bact/chlr"/>
</dbReference>
<keyword evidence="3 6" id="KW-0694">RNA-binding</keyword>
<keyword evidence="2 6" id="KW-0699">rRNA-binding</keyword>
<comment type="function">
    <text evidence="6">One of the primary rRNA binding proteins, it binds specifically to the 5'-end of 16S ribosomal RNA.</text>
</comment>
<dbReference type="AlphaFoldDB" id="A0A109Q7C5"/>